<reference evidence="1" key="1">
    <citation type="submission" date="2014-11" db="EMBL/GenBank/DDBJ databases">
        <authorList>
            <person name="Amaro Gonzalez C."/>
        </authorList>
    </citation>
    <scope>NUCLEOTIDE SEQUENCE</scope>
</reference>
<proteinExistence type="predicted"/>
<accession>A0A0E9QSC1</accession>
<dbReference type="EMBL" id="GBXM01089397">
    <property type="protein sequence ID" value="JAH19180.1"/>
    <property type="molecule type" value="Transcribed_RNA"/>
</dbReference>
<sequence>MKTFATLSGTKNFVPVEVRCIRVSSNGYLENLINLKSQ</sequence>
<name>A0A0E9QSC1_ANGAN</name>
<dbReference type="AlphaFoldDB" id="A0A0E9QSC1"/>
<evidence type="ECO:0000313" key="1">
    <source>
        <dbReference type="EMBL" id="JAH19180.1"/>
    </source>
</evidence>
<protein>
    <submittedName>
        <fullName evidence="1">Uncharacterized protein</fullName>
    </submittedName>
</protein>
<reference evidence="1" key="2">
    <citation type="journal article" date="2015" name="Fish Shellfish Immunol.">
        <title>Early steps in the European eel (Anguilla anguilla)-Vibrio vulnificus interaction in the gills: Role of the RtxA13 toxin.</title>
        <authorList>
            <person name="Callol A."/>
            <person name="Pajuelo D."/>
            <person name="Ebbesson L."/>
            <person name="Teles M."/>
            <person name="MacKenzie S."/>
            <person name="Amaro C."/>
        </authorList>
    </citation>
    <scope>NUCLEOTIDE SEQUENCE</scope>
</reference>
<organism evidence="1">
    <name type="scientific">Anguilla anguilla</name>
    <name type="common">European freshwater eel</name>
    <name type="synonym">Muraena anguilla</name>
    <dbReference type="NCBI Taxonomy" id="7936"/>
    <lineage>
        <taxon>Eukaryota</taxon>
        <taxon>Metazoa</taxon>
        <taxon>Chordata</taxon>
        <taxon>Craniata</taxon>
        <taxon>Vertebrata</taxon>
        <taxon>Euteleostomi</taxon>
        <taxon>Actinopterygii</taxon>
        <taxon>Neopterygii</taxon>
        <taxon>Teleostei</taxon>
        <taxon>Anguilliformes</taxon>
        <taxon>Anguillidae</taxon>
        <taxon>Anguilla</taxon>
    </lineage>
</organism>